<protein>
    <submittedName>
        <fullName evidence="2">Uncharacterized protein</fullName>
    </submittedName>
</protein>
<proteinExistence type="predicted"/>
<evidence type="ECO:0000256" key="1">
    <source>
        <dbReference type="SAM" id="Phobius"/>
    </source>
</evidence>
<feature type="transmembrane region" description="Helical" evidence="1">
    <location>
        <begin position="79"/>
        <end position="100"/>
    </location>
</feature>
<gene>
    <name evidence="2" type="ORF">NBO_390g0001</name>
</gene>
<evidence type="ECO:0000313" key="2">
    <source>
        <dbReference type="EMBL" id="EOB12628.1"/>
    </source>
</evidence>
<dbReference type="AlphaFoldDB" id="R0MIK1"/>
<sequence length="105" mass="12489">MCFLRSISNLSSLSTGNYFYIPFKDFHYKMTSFLPFVILIFLLNLNNETINKKRKSRFSYNNLILFLSCLFNPNKPSLILFYFFMNFRIGVIYSMISLICNINSF</sequence>
<dbReference type="HOGENOM" id="CLU_2237328_0_0_1"/>
<reference evidence="2 3" key="1">
    <citation type="journal article" date="2013" name="BMC Genomics">
        <title>Comparative genomics of parasitic silkworm microsporidia reveal an association between genome expansion and host adaptation.</title>
        <authorList>
            <person name="Pan G."/>
            <person name="Xu J."/>
            <person name="Li T."/>
            <person name="Xia Q."/>
            <person name="Liu S.L."/>
            <person name="Zhang G."/>
            <person name="Li S."/>
            <person name="Li C."/>
            <person name="Liu H."/>
            <person name="Yang L."/>
            <person name="Liu T."/>
            <person name="Zhang X."/>
            <person name="Wu Z."/>
            <person name="Fan W."/>
            <person name="Dang X."/>
            <person name="Xiang H."/>
            <person name="Tao M."/>
            <person name="Li Y."/>
            <person name="Hu J."/>
            <person name="Li Z."/>
            <person name="Lin L."/>
            <person name="Luo J."/>
            <person name="Geng L."/>
            <person name="Wang L."/>
            <person name="Long M."/>
            <person name="Wan Y."/>
            <person name="He N."/>
            <person name="Zhang Z."/>
            <person name="Lu C."/>
            <person name="Keeling P.J."/>
            <person name="Wang J."/>
            <person name="Xiang Z."/>
            <person name="Zhou Z."/>
        </authorList>
    </citation>
    <scope>NUCLEOTIDE SEQUENCE [LARGE SCALE GENOMIC DNA]</scope>
    <source>
        <strain evidence="3">CQ1 / CVCC 102059</strain>
    </source>
</reference>
<keyword evidence="3" id="KW-1185">Reference proteome</keyword>
<dbReference type="VEuPathDB" id="MicrosporidiaDB:NBO_390g0001"/>
<keyword evidence="1" id="KW-1133">Transmembrane helix</keyword>
<feature type="transmembrane region" description="Helical" evidence="1">
    <location>
        <begin position="26"/>
        <end position="45"/>
    </location>
</feature>
<dbReference type="Proteomes" id="UP000016927">
    <property type="component" value="Unassembled WGS sequence"/>
</dbReference>
<dbReference type="EMBL" id="KB909298">
    <property type="protein sequence ID" value="EOB12628.1"/>
    <property type="molecule type" value="Genomic_DNA"/>
</dbReference>
<evidence type="ECO:0000313" key="3">
    <source>
        <dbReference type="Proteomes" id="UP000016927"/>
    </source>
</evidence>
<organism evidence="2 3">
    <name type="scientific">Nosema bombycis (strain CQ1 / CVCC 102059)</name>
    <name type="common">Microsporidian parasite</name>
    <name type="synonym">Pebrine of silkworm</name>
    <dbReference type="NCBI Taxonomy" id="578461"/>
    <lineage>
        <taxon>Eukaryota</taxon>
        <taxon>Fungi</taxon>
        <taxon>Fungi incertae sedis</taxon>
        <taxon>Microsporidia</taxon>
        <taxon>Nosematidae</taxon>
        <taxon>Nosema</taxon>
    </lineage>
</organism>
<keyword evidence="1" id="KW-0812">Transmembrane</keyword>
<name>R0MIK1_NOSB1</name>
<keyword evidence="1" id="KW-0472">Membrane</keyword>
<accession>R0MIK1</accession>